<accession>A0AAU2AEZ2</accession>
<sequence length="102" mass="10832">MPPATAPQITGPATMAQTTPTATLRLRYAAVDLGDAVVEYPLTVAARPRPFALGRRDMTELDLTDPRMQVVSLRGGDAAQLVLNGEDLSACLFAGTVHLDQL</sequence>
<name>A0AAU2AEZ2_9ACTN</name>
<protein>
    <submittedName>
        <fullName evidence="1">Uncharacterized protein</fullName>
    </submittedName>
</protein>
<evidence type="ECO:0000313" key="1">
    <source>
        <dbReference type="EMBL" id="WTT22068.1"/>
    </source>
</evidence>
<organism evidence="1">
    <name type="scientific">Streptomyces sp. NBC_00093</name>
    <dbReference type="NCBI Taxonomy" id="2975649"/>
    <lineage>
        <taxon>Bacteria</taxon>
        <taxon>Bacillati</taxon>
        <taxon>Actinomycetota</taxon>
        <taxon>Actinomycetes</taxon>
        <taxon>Kitasatosporales</taxon>
        <taxon>Streptomycetaceae</taxon>
        <taxon>Streptomyces</taxon>
    </lineage>
</organism>
<proteinExistence type="predicted"/>
<gene>
    <name evidence="1" type="ORF">OHA22_44325</name>
</gene>
<dbReference type="AlphaFoldDB" id="A0AAU2AEZ2"/>
<reference evidence="1" key="1">
    <citation type="submission" date="2022-10" db="EMBL/GenBank/DDBJ databases">
        <title>The complete genomes of actinobacterial strains from the NBC collection.</title>
        <authorList>
            <person name="Joergensen T.S."/>
            <person name="Alvarez Arevalo M."/>
            <person name="Sterndorff E.B."/>
            <person name="Faurdal D."/>
            <person name="Vuksanovic O."/>
            <person name="Mourched A.-S."/>
            <person name="Charusanti P."/>
            <person name="Shaw S."/>
            <person name="Blin K."/>
            <person name="Weber T."/>
        </authorList>
    </citation>
    <scope>NUCLEOTIDE SEQUENCE</scope>
    <source>
        <strain evidence="1">NBC_00093</strain>
    </source>
</reference>
<dbReference type="EMBL" id="CP108222">
    <property type="protein sequence ID" value="WTT22068.1"/>
    <property type="molecule type" value="Genomic_DNA"/>
</dbReference>